<evidence type="ECO:0000313" key="1">
    <source>
        <dbReference type="EMBL" id="KAD6120000.1"/>
    </source>
</evidence>
<gene>
    <name evidence="1" type="ORF">E3N88_11271</name>
</gene>
<keyword evidence="2" id="KW-1185">Reference proteome</keyword>
<proteinExistence type="predicted"/>
<protein>
    <submittedName>
        <fullName evidence="1">Uncharacterized protein</fullName>
    </submittedName>
</protein>
<dbReference type="Proteomes" id="UP000326396">
    <property type="component" value="Linkage Group LG13"/>
</dbReference>
<accession>A0A5N6PCX0</accession>
<reference evidence="1 2" key="1">
    <citation type="submission" date="2019-05" db="EMBL/GenBank/DDBJ databases">
        <title>Mikania micrantha, genome provides insights into the molecular mechanism of rapid growth.</title>
        <authorList>
            <person name="Liu B."/>
        </authorList>
    </citation>
    <scope>NUCLEOTIDE SEQUENCE [LARGE SCALE GENOMIC DNA]</scope>
    <source>
        <strain evidence="1">NLD-2019</strain>
        <tissue evidence="1">Leaf</tissue>
    </source>
</reference>
<sequence length="185" mass="21749">MKKVIAEIRARTSNGTSRRCQFKEREPWLRSNNPVFSILPRLFNRDFSFTEPCSLYRHYQIKANTTPIRMEEGSLYSEFAAQIEAQSAKRAVIAMRDIQAILDCKAQVCVSKSAHDNYWVKNGQWLENKTRRPENCSVNLRPYATNWAETQSKMKEMFVMKTNKTQFLENDEQNDVTRRNNSIRI</sequence>
<comment type="caution">
    <text evidence="1">The sequence shown here is derived from an EMBL/GenBank/DDBJ whole genome shotgun (WGS) entry which is preliminary data.</text>
</comment>
<name>A0A5N6PCX0_9ASTR</name>
<organism evidence="1 2">
    <name type="scientific">Mikania micrantha</name>
    <name type="common">bitter vine</name>
    <dbReference type="NCBI Taxonomy" id="192012"/>
    <lineage>
        <taxon>Eukaryota</taxon>
        <taxon>Viridiplantae</taxon>
        <taxon>Streptophyta</taxon>
        <taxon>Embryophyta</taxon>
        <taxon>Tracheophyta</taxon>
        <taxon>Spermatophyta</taxon>
        <taxon>Magnoliopsida</taxon>
        <taxon>eudicotyledons</taxon>
        <taxon>Gunneridae</taxon>
        <taxon>Pentapetalae</taxon>
        <taxon>asterids</taxon>
        <taxon>campanulids</taxon>
        <taxon>Asterales</taxon>
        <taxon>Asteraceae</taxon>
        <taxon>Asteroideae</taxon>
        <taxon>Heliantheae alliance</taxon>
        <taxon>Eupatorieae</taxon>
        <taxon>Mikania</taxon>
    </lineage>
</organism>
<dbReference type="AlphaFoldDB" id="A0A5N6PCX0"/>
<evidence type="ECO:0000313" key="2">
    <source>
        <dbReference type="Proteomes" id="UP000326396"/>
    </source>
</evidence>
<dbReference type="EMBL" id="SZYD01000005">
    <property type="protein sequence ID" value="KAD6120000.1"/>
    <property type="molecule type" value="Genomic_DNA"/>
</dbReference>